<evidence type="ECO:0000313" key="7">
    <source>
        <dbReference type="Proteomes" id="UP001165366"/>
    </source>
</evidence>
<dbReference type="InterPro" id="IPR023214">
    <property type="entry name" value="HAD_sf"/>
</dbReference>
<reference evidence="6" key="2">
    <citation type="submission" date="2024-05" db="EMBL/GenBank/DDBJ databases">
        <title>Rhodohalobacter halophilus gen. nov., sp. nov., a moderately halophilic member of the family Balneolaceae.</title>
        <authorList>
            <person name="Xia J."/>
        </authorList>
    </citation>
    <scope>NUCLEOTIDE SEQUENCE</scope>
    <source>
        <strain evidence="6">WB101</strain>
    </source>
</reference>
<dbReference type="SFLD" id="SFLDG01135">
    <property type="entry name" value="C1.5.6:_HAD__Beta-PGM__Phospha"/>
    <property type="match status" value="1"/>
</dbReference>
<keyword evidence="5" id="KW-0119">Carbohydrate metabolism</keyword>
<keyword evidence="3" id="KW-0479">Metal-binding</keyword>
<evidence type="ECO:0000256" key="2">
    <source>
        <dbReference type="ARBA" id="ARBA00006171"/>
    </source>
</evidence>
<dbReference type="Proteomes" id="UP001165366">
    <property type="component" value="Unassembled WGS sequence"/>
</dbReference>
<name>A0ABS9K8T2_9BACT</name>
<evidence type="ECO:0000256" key="1">
    <source>
        <dbReference type="ARBA" id="ARBA00001946"/>
    </source>
</evidence>
<gene>
    <name evidence="6" type="ORF">L6773_01695</name>
</gene>
<dbReference type="SFLD" id="SFLDS00003">
    <property type="entry name" value="Haloacid_Dehalogenase"/>
    <property type="match status" value="1"/>
</dbReference>
<protein>
    <submittedName>
        <fullName evidence="6">HAD family phosphatase</fullName>
    </submittedName>
</protein>
<dbReference type="PANTHER" id="PTHR46193:SF18">
    <property type="entry name" value="HEXITOL PHOSPHATASE B"/>
    <property type="match status" value="1"/>
</dbReference>
<sequence length="222" mass="25171">MKNNRNTLAALFDMDGVIVHTNPYHKKAFKIFLDKHDISISDQELKDHVYGRTNAEIFPYIFKDKYTPEKGEEWANEKEAIFRDLYKKDVEPVPGLIGFLDELQRREIKAAVGTSAPIENLNFIMDSLDLRHYFDAFLHSADVSEGKPNPEIYLKAADRLEIDPKFCVVFEDSVAGVKAGLNAGMIVVGVATTHTPDEFNGAHLVIEDFEGLTMEQLFSLFQ</sequence>
<evidence type="ECO:0000256" key="3">
    <source>
        <dbReference type="ARBA" id="ARBA00022723"/>
    </source>
</evidence>
<evidence type="ECO:0000256" key="4">
    <source>
        <dbReference type="ARBA" id="ARBA00022842"/>
    </source>
</evidence>
<comment type="cofactor">
    <cofactor evidence="1">
        <name>Mg(2+)</name>
        <dbReference type="ChEBI" id="CHEBI:18420"/>
    </cofactor>
</comment>
<dbReference type="Pfam" id="PF13419">
    <property type="entry name" value="HAD_2"/>
    <property type="match status" value="1"/>
</dbReference>
<dbReference type="InterPro" id="IPR041492">
    <property type="entry name" value="HAD_2"/>
</dbReference>
<dbReference type="EMBL" id="JAKLWS010000001">
    <property type="protein sequence ID" value="MCG2587260.1"/>
    <property type="molecule type" value="Genomic_DNA"/>
</dbReference>
<dbReference type="Gene3D" id="3.40.50.1000">
    <property type="entry name" value="HAD superfamily/HAD-like"/>
    <property type="match status" value="1"/>
</dbReference>
<dbReference type="InterPro" id="IPR023198">
    <property type="entry name" value="PGP-like_dom2"/>
</dbReference>
<keyword evidence="4" id="KW-0460">Magnesium</keyword>
<keyword evidence="7" id="KW-1185">Reference proteome</keyword>
<dbReference type="Gene3D" id="1.10.150.240">
    <property type="entry name" value="Putative phosphatase, domain 2"/>
    <property type="match status" value="1"/>
</dbReference>
<dbReference type="RefSeq" id="WP_237852102.1">
    <property type="nucleotide sequence ID" value="NZ_JAKLWS010000001.1"/>
</dbReference>
<dbReference type="SFLD" id="SFLDG01129">
    <property type="entry name" value="C1.5:_HAD__Beta-PGM__Phosphata"/>
    <property type="match status" value="1"/>
</dbReference>
<evidence type="ECO:0000256" key="5">
    <source>
        <dbReference type="ARBA" id="ARBA00023277"/>
    </source>
</evidence>
<dbReference type="InterPro" id="IPR006439">
    <property type="entry name" value="HAD-SF_hydro_IA"/>
</dbReference>
<comment type="similarity">
    <text evidence="2">Belongs to the HAD-like hydrolase superfamily. CbbY/CbbZ/Gph/YieH family.</text>
</comment>
<reference evidence="6" key="1">
    <citation type="submission" date="2022-01" db="EMBL/GenBank/DDBJ databases">
        <authorList>
            <person name="Wang Y."/>
        </authorList>
    </citation>
    <scope>NUCLEOTIDE SEQUENCE</scope>
    <source>
        <strain evidence="6">WB101</strain>
    </source>
</reference>
<dbReference type="InterPro" id="IPR036412">
    <property type="entry name" value="HAD-like_sf"/>
</dbReference>
<dbReference type="SUPFAM" id="SSF56784">
    <property type="entry name" value="HAD-like"/>
    <property type="match status" value="1"/>
</dbReference>
<comment type="caution">
    <text evidence="6">The sequence shown here is derived from an EMBL/GenBank/DDBJ whole genome shotgun (WGS) entry which is preliminary data.</text>
</comment>
<proteinExistence type="inferred from homology"/>
<accession>A0ABS9K8T2</accession>
<dbReference type="PANTHER" id="PTHR46193">
    <property type="entry name" value="6-PHOSPHOGLUCONATE PHOSPHATASE"/>
    <property type="match status" value="1"/>
</dbReference>
<dbReference type="NCBIfam" id="TIGR01509">
    <property type="entry name" value="HAD-SF-IA-v3"/>
    <property type="match status" value="1"/>
</dbReference>
<organism evidence="6 7">
    <name type="scientific">Rhodohalobacter sulfatireducens</name>
    <dbReference type="NCBI Taxonomy" id="2911366"/>
    <lineage>
        <taxon>Bacteria</taxon>
        <taxon>Pseudomonadati</taxon>
        <taxon>Balneolota</taxon>
        <taxon>Balneolia</taxon>
        <taxon>Balneolales</taxon>
        <taxon>Balneolaceae</taxon>
        <taxon>Rhodohalobacter</taxon>
    </lineage>
</organism>
<evidence type="ECO:0000313" key="6">
    <source>
        <dbReference type="EMBL" id="MCG2587260.1"/>
    </source>
</evidence>
<dbReference type="InterPro" id="IPR051600">
    <property type="entry name" value="Beta-PGM-like"/>
</dbReference>